<reference evidence="6" key="1">
    <citation type="submission" date="2018-02" db="EMBL/GenBank/DDBJ databases">
        <title>Genome sequence of Desulfocucumis palustris strain NAW-5.</title>
        <authorList>
            <person name="Watanabe M."/>
            <person name="Kojima H."/>
            <person name="Fukui M."/>
        </authorList>
    </citation>
    <scope>NUCLEOTIDE SEQUENCE [LARGE SCALE GENOMIC DNA]</scope>
    <source>
        <strain evidence="6">NAW-5</strain>
    </source>
</reference>
<comment type="caution">
    <text evidence="5">The sequence shown here is derived from an EMBL/GenBank/DDBJ whole genome shotgun (WGS) entry which is preliminary data.</text>
</comment>
<name>A0A2L2X834_9FIRM</name>
<dbReference type="Pfam" id="PF01047">
    <property type="entry name" value="MarR"/>
    <property type="match status" value="1"/>
</dbReference>
<protein>
    <submittedName>
        <fullName evidence="5">Transcriptional regulator</fullName>
    </submittedName>
</protein>
<dbReference type="InterPro" id="IPR036388">
    <property type="entry name" value="WH-like_DNA-bd_sf"/>
</dbReference>
<dbReference type="Gene3D" id="1.10.10.10">
    <property type="entry name" value="Winged helix-like DNA-binding domain superfamily/Winged helix DNA-binding domain"/>
    <property type="match status" value="1"/>
</dbReference>
<keyword evidence="1" id="KW-0805">Transcription regulation</keyword>
<dbReference type="InterPro" id="IPR000835">
    <property type="entry name" value="HTH_MarR-typ"/>
</dbReference>
<evidence type="ECO:0000256" key="1">
    <source>
        <dbReference type="ARBA" id="ARBA00023015"/>
    </source>
</evidence>
<dbReference type="EMBL" id="BFAV01000028">
    <property type="protein sequence ID" value="GBF32349.1"/>
    <property type="molecule type" value="Genomic_DNA"/>
</dbReference>
<keyword evidence="6" id="KW-1185">Reference proteome</keyword>
<feature type="domain" description="HTH marR-type" evidence="4">
    <location>
        <begin position="5"/>
        <end position="139"/>
    </location>
</feature>
<dbReference type="SMART" id="SM00347">
    <property type="entry name" value="HTH_MARR"/>
    <property type="match status" value="1"/>
</dbReference>
<dbReference type="Proteomes" id="UP000239549">
    <property type="component" value="Unassembled WGS sequence"/>
</dbReference>
<dbReference type="SUPFAM" id="SSF46785">
    <property type="entry name" value="Winged helix' DNA-binding domain"/>
    <property type="match status" value="1"/>
</dbReference>
<dbReference type="PANTHER" id="PTHR42756">
    <property type="entry name" value="TRANSCRIPTIONAL REGULATOR, MARR"/>
    <property type="match status" value="1"/>
</dbReference>
<sequence length="139" mass="15896">MTDFTGFICYTLKVTMKKLEKHLARELDKYGVNFGQSLILFSLLEKDGITLSEIGSRARIENSSLTTMVDRLEKELLVERRPDSQDRRIIRVFLTDRGRGLAREVLDAGERFNQYLEDRLGQNGNNLVKGLNTIADSID</sequence>
<organism evidence="5 6">
    <name type="scientific">Desulfocucumis palustris</name>
    <dbReference type="NCBI Taxonomy" id="1898651"/>
    <lineage>
        <taxon>Bacteria</taxon>
        <taxon>Bacillati</taxon>
        <taxon>Bacillota</taxon>
        <taxon>Clostridia</taxon>
        <taxon>Eubacteriales</taxon>
        <taxon>Desulfocucumaceae</taxon>
        <taxon>Desulfocucumis</taxon>
    </lineage>
</organism>
<gene>
    <name evidence="5" type="ORF">DCCM_0543</name>
</gene>
<proteinExistence type="predicted"/>
<evidence type="ECO:0000256" key="2">
    <source>
        <dbReference type="ARBA" id="ARBA00023125"/>
    </source>
</evidence>
<dbReference type="OrthoDB" id="197807at2"/>
<evidence type="ECO:0000256" key="3">
    <source>
        <dbReference type="ARBA" id="ARBA00023163"/>
    </source>
</evidence>
<accession>A0A2L2X834</accession>
<evidence type="ECO:0000313" key="5">
    <source>
        <dbReference type="EMBL" id="GBF32349.1"/>
    </source>
</evidence>
<dbReference type="GO" id="GO:0003700">
    <property type="term" value="F:DNA-binding transcription factor activity"/>
    <property type="evidence" value="ECO:0007669"/>
    <property type="project" value="InterPro"/>
</dbReference>
<evidence type="ECO:0000313" key="6">
    <source>
        <dbReference type="Proteomes" id="UP000239549"/>
    </source>
</evidence>
<dbReference type="PROSITE" id="PS50995">
    <property type="entry name" value="HTH_MARR_2"/>
    <property type="match status" value="1"/>
</dbReference>
<evidence type="ECO:0000259" key="4">
    <source>
        <dbReference type="PROSITE" id="PS50995"/>
    </source>
</evidence>
<dbReference type="PANTHER" id="PTHR42756:SF1">
    <property type="entry name" value="TRANSCRIPTIONAL REPRESSOR OF EMRAB OPERON"/>
    <property type="match status" value="1"/>
</dbReference>
<keyword evidence="3" id="KW-0804">Transcription</keyword>
<dbReference type="AlphaFoldDB" id="A0A2L2X834"/>
<dbReference type="RefSeq" id="WP_104370895.1">
    <property type="nucleotide sequence ID" value="NZ_BFAV01000028.1"/>
</dbReference>
<dbReference type="GO" id="GO:0003677">
    <property type="term" value="F:DNA binding"/>
    <property type="evidence" value="ECO:0007669"/>
    <property type="project" value="UniProtKB-KW"/>
</dbReference>
<dbReference type="InterPro" id="IPR036390">
    <property type="entry name" value="WH_DNA-bd_sf"/>
</dbReference>
<keyword evidence="2" id="KW-0238">DNA-binding</keyword>
<dbReference type="PRINTS" id="PR00598">
    <property type="entry name" value="HTHMARR"/>
</dbReference>